<evidence type="ECO:0000256" key="6">
    <source>
        <dbReference type="ARBA" id="ARBA00023136"/>
    </source>
</evidence>
<feature type="transmembrane region" description="Helical" evidence="7">
    <location>
        <begin position="82"/>
        <end position="103"/>
    </location>
</feature>
<keyword evidence="4 7" id="KW-0812">Transmembrane</keyword>
<organism evidence="9 10">
    <name type="scientific">Photorhabdus thracensis</name>
    <dbReference type="NCBI Taxonomy" id="230089"/>
    <lineage>
        <taxon>Bacteria</taxon>
        <taxon>Pseudomonadati</taxon>
        <taxon>Pseudomonadota</taxon>
        <taxon>Gammaproteobacteria</taxon>
        <taxon>Enterobacterales</taxon>
        <taxon>Morganellaceae</taxon>
        <taxon>Photorhabdus</taxon>
    </lineage>
</organism>
<dbReference type="EMBL" id="CP011104">
    <property type="protein sequence ID" value="AKH63220.1"/>
    <property type="molecule type" value="Genomic_DNA"/>
</dbReference>
<evidence type="ECO:0000256" key="4">
    <source>
        <dbReference type="ARBA" id="ARBA00022692"/>
    </source>
</evidence>
<keyword evidence="5 7" id="KW-1133">Transmembrane helix</keyword>
<feature type="transmembrane region" description="Helical" evidence="7">
    <location>
        <begin position="168"/>
        <end position="187"/>
    </location>
</feature>
<dbReference type="PANTHER" id="PTHR22911">
    <property type="entry name" value="ACYL-MALONYL CONDENSING ENZYME-RELATED"/>
    <property type="match status" value="1"/>
</dbReference>
<accession>A0A0F7LKS7</accession>
<feature type="transmembrane region" description="Helical" evidence="7">
    <location>
        <begin position="12"/>
        <end position="33"/>
    </location>
</feature>
<evidence type="ECO:0000256" key="5">
    <source>
        <dbReference type="ARBA" id="ARBA00022989"/>
    </source>
</evidence>
<dbReference type="PANTHER" id="PTHR22911:SF137">
    <property type="entry name" value="SOLUTE CARRIER FAMILY 35 MEMBER G2-RELATED"/>
    <property type="match status" value="1"/>
</dbReference>
<evidence type="ECO:0000313" key="9">
    <source>
        <dbReference type="EMBL" id="AKH63220.1"/>
    </source>
</evidence>
<feature type="transmembrane region" description="Helical" evidence="7">
    <location>
        <begin position="263"/>
        <end position="282"/>
    </location>
</feature>
<feature type="transmembrane region" description="Helical" evidence="7">
    <location>
        <begin position="137"/>
        <end position="156"/>
    </location>
</feature>
<evidence type="ECO:0000256" key="1">
    <source>
        <dbReference type="ARBA" id="ARBA00004651"/>
    </source>
</evidence>
<feature type="domain" description="EamA" evidence="8">
    <location>
        <begin position="13"/>
        <end position="153"/>
    </location>
</feature>
<comment type="subcellular location">
    <subcellularLocation>
        <location evidence="1">Cell membrane</location>
        <topology evidence="1">Multi-pass membrane protein</topology>
    </subcellularLocation>
</comment>
<dbReference type="GO" id="GO:0016020">
    <property type="term" value="C:membrane"/>
    <property type="evidence" value="ECO:0007669"/>
    <property type="project" value="InterPro"/>
</dbReference>
<feature type="transmembrane region" description="Helical" evidence="7">
    <location>
        <begin position="288"/>
        <end position="306"/>
    </location>
</feature>
<sequence>MAMVTNRKITANAYGLFSGVFWGLTGVLLAILLKNNTLSSYFIIPIIIAFLNDLISCVYMFIYLLYQNKYRVIIAITKNKKYWIIVLAAMLGGPIGMSCYILAIQHIGVGYTAIIAATYPAIGSLISFCLFKDRIHLIGTLGLILTVVCTIILGYSTTTQTISNWTGFLFAFICALGWGSEVVISSYGMNNNIPADIAYFIRQLSSSVGYIILIIAFIFSLPNVIDIFSSFTLSSLLLITSLTTTVSYLFYYRAISILQPIRAMALNITYTVWAIFFAYFLLNESISIKLLILCIGVSLGSFLTAINPRNIKKLILDLK</sequence>
<evidence type="ECO:0000313" key="10">
    <source>
        <dbReference type="Proteomes" id="UP000034866"/>
    </source>
</evidence>
<dbReference type="OrthoDB" id="5604143at2"/>
<feature type="transmembrane region" description="Helical" evidence="7">
    <location>
        <begin position="199"/>
        <end position="221"/>
    </location>
</feature>
<feature type="transmembrane region" description="Helical" evidence="7">
    <location>
        <begin position="227"/>
        <end position="251"/>
    </location>
</feature>
<evidence type="ECO:0000256" key="3">
    <source>
        <dbReference type="ARBA" id="ARBA00022475"/>
    </source>
</evidence>
<dbReference type="SUPFAM" id="SSF103481">
    <property type="entry name" value="Multidrug resistance efflux transporter EmrE"/>
    <property type="match status" value="2"/>
</dbReference>
<feature type="transmembrane region" description="Helical" evidence="7">
    <location>
        <begin position="109"/>
        <end position="130"/>
    </location>
</feature>
<proteinExistence type="inferred from homology"/>
<dbReference type="Pfam" id="PF00892">
    <property type="entry name" value="EamA"/>
    <property type="match status" value="2"/>
</dbReference>
<keyword evidence="6 7" id="KW-0472">Membrane</keyword>
<reference evidence="9 10" key="1">
    <citation type="journal article" date="2015" name="J. Biotechnol.">
        <title>Complete genome sequence of Photorhabdus temperata subsp. thracensis 39-8(T), an entomopathogenic bacterium for the improved commercial bioinsecticide.</title>
        <authorList>
            <person name="Kwak Y."/>
            <person name="Shin J.H."/>
        </authorList>
    </citation>
    <scope>NUCLEOTIDE SEQUENCE [LARGE SCALE GENOMIC DNA]</scope>
    <source>
        <strain evidence="9 10">DSM 15199</strain>
    </source>
</reference>
<evidence type="ECO:0000256" key="7">
    <source>
        <dbReference type="SAM" id="Phobius"/>
    </source>
</evidence>
<protein>
    <submittedName>
        <fullName evidence="9">WblN protein</fullName>
    </submittedName>
</protein>
<dbReference type="AlphaFoldDB" id="A0A0F7LKS7"/>
<comment type="similarity">
    <text evidence="2">Belongs to the EamA transporter family.</text>
</comment>
<evidence type="ECO:0000256" key="2">
    <source>
        <dbReference type="ARBA" id="ARBA00007362"/>
    </source>
</evidence>
<dbReference type="InterPro" id="IPR037185">
    <property type="entry name" value="EmrE-like"/>
</dbReference>
<feature type="transmembrane region" description="Helical" evidence="7">
    <location>
        <begin position="39"/>
        <end position="62"/>
    </location>
</feature>
<keyword evidence="10" id="KW-1185">Reference proteome</keyword>
<dbReference type="KEGG" id="ptt:VY86_07585"/>
<gene>
    <name evidence="9" type="ORF">VY86_07585</name>
</gene>
<name>A0A0F7LKS7_9GAMM</name>
<reference evidence="10" key="2">
    <citation type="submission" date="2015-03" db="EMBL/GenBank/DDBJ databases">
        <title>Genome sequence of Azospirillum thiophilum strain DSM 21654T.</title>
        <authorList>
            <person name="Kwak Y."/>
            <person name="Shin J.-H."/>
        </authorList>
    </citation>
    <scope>NUCLEOTIDE SEQUENCE [LARGE SCALE GENOMIC DNA]</scope>
    <source>
        <strain evidence="10">DSM 15199</strain>
    </source>
</reference>
<dbReference type="Proteomes" id="UP000034866">
    <property type="component" value="Chromosome"/>
</dbReference>
<feature type="domain" description="EamA" evidence="8">
    <location>
        <begin position="166"/>
        <end position="304"/>
    </location>
</feature>
<dbReference type="InterPro" id="IPR000620">
    <property type="entry name" value="EamA_dom"/>
</dbReference>
<dbReference type="PATRIC" id="fig|230089.6.peg.1670"/>
<keyword evidence="3" id="KW-1003">Cell membrane</keyword>
<evidence type="ECO:0000259" key="8">
    <source>
        <dbReference type="Pfam" id="PF00892"/>
    </source>
</evidence>